<dbReference type="EMBL" id="UINC01144261">
    <property type="protein sequence ID" value="SVD33664.1"/>
    <property type="molecule type" value="Genomic_DNA"/>
</dbReference>
<protein>
    <recommendedName>
        <fullName evidence="2">Lysine 6-aminotransferase</fullName>
    </recommendedName>
</protein>
<evidence type="ECO:0008006" key="2">
    <source>
        <dbReference type="Google" id="ProtNLM"/>
    </source>
</evidence>
<organism evidence="1">
    <name type="scientific">marine metagenome</name>
    <dbReference type="NCBI Taxonomy" id="408172"/>
    <lineage>
        <taxon>unclassified sequences</taxon>
        <taxon>metagenomes</taxon>
        <taxon>ecological metagenomes</taxon>
    </lineage>
</organism>
<dbReference type="AlphaFoldDB" id="A0A382UH98"/>
<name>A0A382UH98_9ZZZZ</name>
<evidence type="ECO:0000313" key="1">
    <source>
        <dbReference type="EMBL" id="SVD33664.1"/>
    </source>
</evidence>
<sequence length="153" mass="16303">VSGSRPSNSQNIHLSRLGQMRSCSGRARTTGLANDTILSFLEPHGDLESAIETASEYHSDLKANFPDFLELDEAEQVTTVQAGFTNFYDVSTINPYVALAAAGPWIITVKGAVIYDCGGYGMLGLGHAPKAVLGAMNQPHVMANVMTANMSQL</sequence>
<reference evidence="1" key="1">
    <citation type="submission" date="2018-05" db="EMBL/GenBank/DDBJ databases">
        <authorList>
            <person name="Lanie J.A."/>
            <person name="Ng W.-L."/>
            <person name="Kazmierczak K.M."/>
            <person name="Andrzejewski T.M."/>
            <person name="Davidsen T.M."/>
            <person name="Wayne K.J."/>
            <person name="Tettelin H."/>
            <person name="Glass J.I."/>
            <person name="Rusch D."/>
            <person name="Podicherti R."/>
            <person name="Tsui H.-C.T."/>
            <person name="Winkler M.E."/>
        </authorList>
    </citation>
    <scope>NUCLEOTIDE SEQUENCE</scope>
</reference>
<accession>A0A382UH98</accession>
<feature type="non-terminal residue" evidence="1">
    <location>
        <position position="153"/>
    </location>
</feature>
<feature type="non-terminal residue" evidence="1">
    <location>
        <position position="1"/>
    </location>
</feature>
<gene>
    <name evidence="1" type="ORF">METZ01_LOCUS386518</name>
</gene>
<proteinExistence type="predicted"/>